<dbReference type="PANTHER" id="PTHR30069">
    <property type="entry name" value="TONB-DEPENDENT OUTER MEMBRANE RECEPTOR"/>
    <property type="match status" value="1"/>
</dbReference>
<feature type="region of interest" description="Disordered" evidence="12">
    <location>
        <begin position="47"/>
        <end position="74"/>
    </location>
</feature>
<dbReference type="EMBL" id="CP029211">
    <property type="protein sequence ID" value="AWI55562.1"/>
    <property type="molecule type" value="Genomic_DNA"/>
</dbReference>
<keyword evidence="4 10" id="KW-1134">Transmembrane beta strand</keyword>
<dbReference type="Pfam" id="PF00593">
    <property type="entry name" value="TonB_dep_Rec_b-barrel"/>
    <property type="match status" value="1"/>
</dbReference>
<dbReference type="PANTHER" id="PTHR30069:SF41">
    <property type="entry name" value="HEME_HEMOPEXIN UTILIZATION PROTEIN C"/>
    <property type="match status" value="1"/>
</dbReference>
<sequence>MKSASTSSCWRAVGSGFAVAAACLPAALPVSAATAAADADAEQEMPAVQVKARATRPPEGVTMAPTQARTTVTEATLRQRQPDSVFQVMDEVPGVTVQGGPRNSGMGFNIRGYSDNEDVRIELDGVVKGFEKYRFGGTFIEPELLKSIEVRRGAQVESAGALGGTVSATTRDARDMLRAGQQWGARARIGHATNNDERQAMVAVYGRPTEATDTVLAFTRRAGGNLKLAGGDTLPLSEVDMGSGLAKASWWLSDTWRLSASWIRYRDQGLQAYDTFSGTMGTGTTPMAQVGTFGQVQRRIDDDTVSLQALWTDEAAGHEWQTTLGRSRTRVQDHFEPGWSVFSLSTQVDDDVHQTHLTLDSRLRWQWLGRPSTSSSVASSGTQAQQLAVRAGLQAGQSDRAAERVTGNAVLNQALYRDGYNPAQPPGTRDTQGAFLQLDWRLGRMQVLPGVRWDQIASTVHGANADLLKAVGESDTVRYTEVSPSLTLSYALVPERWTVFATTARSFRPPLLDEAFMRAGYGVCNNNALLRMGTGTTPRVPGYAPGAQVAPSTGICSNAFVPETSEGFEAGVHTRQVDLFGPRSTAQAKLTVFFNHTDHLLESLMAEPGGSGRLIQPGWERRRGIELETSVGWAQWRTRLAASRLRGRQFDGLFESDLVGVPGDRVHLSVGRQHPWGEWGLRWQQVWARRYYVDTARTQVAEAPGYRLLGASLTWRLNPTWETTLTADNLADASYRLDNGLSGALGTAGPGRNVRISLSARY</sequence>
<dbReference type="RefSeq" id="WP_109038672.1">
    <property type="nucleotide sequence ID" value="NZ_CP029211.1"/>
</dbReference>
<keyword evidence="3 10" id="KW-0813">Transport</keyword>
<evidence type="ECO:0000256" key="8">
    <source>
        <dbReference type="ARBA" id="ARBA00023170"/>
    </source>
</evidence>
<keyword evidence="13" id="KW-0732">Signal</keyword>
<evidence type="ECO:0000313" key="16">
    <source>
        <dbReference type="EMBL" id="AWI55562.1"/>
    </source>
</evidence>
<dbReference type="InterPro" id="IPR039426">
    <property type="entry name" value="TonB-dep_rcpt-like"/>
</dbReference>
<keyword evidence="9 10" id="KW-0998">Cell outer membrane</keyword>
<dbReference type="AlphaFoldDB" id="A0A2U8FWX5"/>
<evidence type="ECO:0000256" key="5">
    <source>
        <dbReference type="ARBA" id="ARBA00022692"/>
    </source>
</evidence>
<dbReference type="InterPro" id="IPR012910">
    <property type="entry name" value="Plug_dom"/>
</dbReference>
<evidence type="ECO:0000256" key="7">
    <source>
        <dbReference type="ARBA" id="ARBA00023136"/>
    </source>
</evidence>
<evidence type="ECO:0000256" key="4">
    <source>
        <dbReference type="ARBA" id="ARBA00022452"/>
    </source>
</evidence>
<evidence type="ECO:0000256" key="2">
    <source>
        <dbReference type="ARBA" id="ARBA00009810"/>
    </source>
</evidence>
<proteinExistence type="inferred from homology"/>
<dbReference type="OrthoDB" id="9790771at2"/>
<keyword evidence="5 10" id="KW-0812">Transmembrane</keyword>
<dbReference type="KEGG" id="aon:DEH84_18445"/>
<dbReference type="PROSITE" id="PS52016">
    <property type="entry name" value="TONB_DEPENDENT_REC_3"/>
    <property type="match status" value="1"/>
</dbReference>
<dbReference type="Gene3D" id="2.40.170.20">
    <property type="entry name" value="TonB-dependent receptor, beta-barrel domain"/>
    <property type="match status" value="1"/>
</dbReference>
<comment type="subcellular location">
    <subcellularLocation>
        <location evidence="1 10">Cell outer membrane</location>
        <topology evidence="1 10">Multi-pass membrane protein</topology>
    </subcellularLocation>
</comment>
<evidence type="ECO:0000256" key="3">
    <source>
        <dbReference type="ARBA" id="ARBA00022448"/>
    </source>
</evidence>
<dbReference type="PROSITE" id="PS51257">
    <property type="entry name" value="PROKAR_LIPOPROTEIN"/>
    <property type="match status" value="1"/>
</dbReference>
<dbReference type="InterPro" id="IPR000531">
    <property type="entry name" value="Beta-barrel_TonB"/>
</dbReference>
<evidence type="ECO:0000259" key="14">
    <source>
        <dbReference type="Pfam" id="PF00593"/>
    </source>
</evidence>
<evidence type="ECO:0000256" key="11">
    <source>
        <dbReference type="RuleBase" id="RU003357"/>
    </source>
</evidence>
<dbReference type="Gene3D" id="2.170.130.10">
    <property type="entry name" value="TonB-dependent receptor, plug domain"/>
    <property type="match status" value="1"/>
</dbReference>
<evidence type="ECO:0000256" key="6">
    <source>
        <dbReference type="ARBA" id="ARBA00023077"/>
    </source>
</evidence>
<evidence type="ECO:0000256" key="10">
    <source>
        <dbReference type="PROSITE-ProRule" id="PRU01360"/>
    </source>
</evidence>
<dbReference type="GO" id="GO:0009279">
    <property type="term" value="C:cell outer membrane"/>
    <property type="evidence" value="ECO:0007669"/>
    <property type="project" value="UniProtKB-SubCell"/>
</dbReference>
<dbReference type="Pfam" id="PF07715">
    <property type="entry name" value="Plug"/>
    <property type="match status" value="1"/>
</dbReference>
<dbReference type="GO" id="GO:0015344">
    <property type="term" value="F:siderophore uptake transmembrane transporter activity"/>
    <property type="evidence" value="ECO:0007669"/>
    <property type="project" value="TreeGrafter"/>
</dbReference>
<dbReference type="InterPro" id="IPR036942">
    <property type="entry name" value="Beta-barrel_TonB_sf"/>
</dbReference>
<feature type="signal peptide" evidence="13">
    <location>
        <begin position="1"/>
        <end position="32"/>
    </location>
</feature>
<geneLocation type="plasmid" evidence="17">
    <name>ptb101</name>
</geneLocation>
<organism evidence="16 17">
    <name type="scientific">Aquabacterium olei</name>
    <dbReference type="NCBI Taxonomy" id="1296669"/>
    <lineage>
        <taxon>Bacteria</taxon>
        <taxon>Pseudomonadati</taxon>
        <taxon>Pseudomonadota</taxon>
        <taxon>Betaproteobacteria</taxon>
        <taxon>Burkholderiales</taxon>
        <taxon>Aquabacterium</taxon>
    </lineage>
</organism>
<keyword evidence="17" id="KW-1185">Reference proteome</keyword>
<keyword evidence="6 11" id="KW-0798">TonB box</keyword>
<keyword evidence="8" id="KW-0675">Receptor</keyword>
<comment type="similarity">
    <text evidence="2 10 11">Belongs to the TonB-dependent receptor family.</text>
</comment>
<evidence type="ECO:0000256" key="1">
    <source>
        <dbReference type="ARBA" id="ARBA00004571"/>
    </source>
</evidence>
<feature type="compositionally biased region" description="Polar residues" evidence="12">
    <location>
        <begin position="64"/>
        <end position="74"/>
    </location>
</feature>
<accession>A0A2U8FWX5</accession>
<feature type="chain" id="PRO_5016107378" description="TonB-dependent receptor" evidence="13">
    <location>
        <begin position="33"/>
        <end position="762"/>
    </location>
</feature>
<dbReference type="GO" id="GO:0044718">
    <property type="term" value="P:siderophore transmembrane transport"/>
    <property type="evidence" value="ECO:0007669"/>
    <property type="project" value="TreeGrafter"/>
</dbReference>
<evidence type="ECO:0000313" key="17">
    <source>
        <dbReference type="Proteomes" id="UP000244892"/>
    </source>
</evidence>
<gene>
    <name evidence="16" type="ORF">DEH84_18445</name>
</gene>
<evidence type="ECO:0000259" key="15">
    <source>
        <dbReference type="Pfam" id="PF07715"/>
    </source>
</evidence>
<name>A0A2U8FWX5_9BURK</name>
<feature type="domain" description="TonB-dependent receptor-like beta-barrel" evidence="14">
    <location>
        <begin position="259"/>
        <end position="730"/>
    </location>
</feature>
<protein>
    <recommendedName>
        <fullName evidence="18">TonB-dependent receptor</fullName>
    </recommendedName>
</protein>
<evidence type="ECO:0000256" key="12">
    <source>
        <dbReference type="SAM" id="MobiDB-lite"/>
    </source>
</evidence>
<keyword evidence="7 10" id="KW-0472">Membrane</keyword>
<evidence type="ECO:0000256" key="9">
    <source>
        <dbReference type="ARBA" id="ARBA00023237"/>
    </source>
</evidence>
<dbReference type="Proteomes" id="UP000244892">
    <property type="component" value="Plasmid pTB101"/>
</dbReference>
<reference evidence="16 17" key="1">
    <citation type="submission" date="2018-05" db="EMBL/GenBank/DDBJ databases">
        <title>complete genome sequence of Aquabacterium olei NBRC 110486.</title>
        <authorList>
            <person name="Tang B."/>
            <person name="Chang J."/>
            <person name="Zhang L."/>
            <person name="Yang H."/>
        </authorList>
    </citation>
    <scope>NUCLEOTIDE SEQUENCE [LARGE SCALE GENOMIC DNA]</scope>
    <source>
        <strain evidence="16 17">NBRC 110486</strain>
        <plasmid evidence="17">Plasmid ptb101</plasmid>
    </source>
</reference>
<dbReference type="SUPFAM" id="SSF56935">
    <property type="entry name" value="Porins"/>
    <property type="match status" value="1"/>
</dbReference>
<evidence type="ECO:0000256" key="13">
    <source>
        <dbReference type="SAM" id="SignalP"/>
    </source>
</evidence>
<dbReference type="InterPro" id="IPR037066">
    <property type="entry name" value="Plug_dom_sf"/>
</dbReference>
<feature type="domain" description="TonB-dependent receptor plug" evidence="15">
    <location>
        <begin position="66"/>
        <end position="164"/>
    </location>
</feature>
<evidence type="ECO:0008006" key="18">
    <source>
        <dbReference type="Google" id="ProtNLM"/>
    </source>
</evidence>
<keyword evidence="16" id="KW-0614">Plasmid</keyword>